<evidence type="ECO:0000256" key="3">
    <source>
        <dbReference type="ARBA" id="ARBA00022840"/>
    </source>
</evidence>
<dbReference type="InterPro" id="IPR018274">
    <property type="entry name" value="PEP_util_AS"/>
</dbReference>
<gene>
    <name evidence="5" type="ORF">COX81_02700</name>
</gene>
<dbReference type="PROSITE" id="PS00370">
    <property type="entry name" value="PEP_ENZYMES_PHOS_SITE"/>
    <property type="match status" value="1"/>
</dbReference>
<evidence type="ECO:0000259" key="4">
    <source>
        <dbReference type="Pfam" id="PF00391"/>
    </source>
</evidence>
<dbReference type="SUPFAM" id="SSF52009">
    <property type="entry name" value="Phosphohistidine domain"/>
    <property type="match status" value="1"/>
</dbReference>
<dbReference type="InterPro" id="IPR008279">
    <property type="entry name" value="PEP-util_enz_mobile_dom"/>
</dbReference>
<reference evidence="6" key="1">
    <citation type="submission" date="2017-09" db="EMBL/GenBank/DDBJ databases">
        <title>Depth-based differentiation of microbial function through sediment-hosted aquifers and enrichment of novel symbionts in the deep terrestrial subsurface.</title>
        <authorList>
            <person name="Probst A.J."/>
            <person name="Ladd B."/>
            <person name="Jarett J.K."/>
            <person name="Geller-Mcgrath D.E."/>
            <person name="Sieber C.M.K."/>
            <person name="Emerson J.B."/>
            <person name="Anantharaman K."/>
            <person name="Thomas B.C."/>
            <person name="Malmstrom R."/>
            <person name="Stieglmeier M."/>
            <person name="Klingl A."/>
            <person name="Woyke T."/>
            <person name="Ryan C.M."/>
            <person name="Banfield J.F."/>
        </authorList>
    </citation>
    <scope>NUCLEOTIDE SEQUENCE [LARGE SCALE GENOMIC DNA]</scope>
</reference>
<organism evidence="5 6">
    <name type="scientific">Candidatus Magasanikbacteria bacterium CG_4_10_14_0_2_um_filter_37_12</name>
    <dbReference type="NCBI Taxonomy" id="1974637"/>
    <lineage>
        <taxon>Bacteria</taxon>
        <taxon>Candidatus Magasanikiibacteriota</taxon>
    </lineage>
</organism>
<dbReference type="GO" id="GO:0005524">
    <property type="term" value="F:ATP binding"/>
    <property type="evidence" value="ECO:0007669"/>
    <property type="project" value="UniProtKB-KW"/>
</dbReference>
<dbReference type="PANTHER" id="PTHR43030">
    <property type="entry name" value="PHOSPHOENOLPYRUVATE SYNTHASE"/>
    <property type="match status" value="1"/>
</dbReference>
<evidence type="ECO:0000313" key="5">
    <source>
        <dbReference type="EMBL" id="PIZ94784.1"/>
    </source>
</evidence>
<comment type="similarity">
    <text evidence="1">Belongs to the PEP-utilizing enzyme family.</text>
</comment>
<dbReference type="Proteomes" id="UP000228568">
    <property type="component" value="Unassembled WGS sequence"/>
</dbReference>
<protein>
    <recommendedName>
        <fullName evidence="4">PEP-utilising enzyme mobile domain-containing protein</fullName>
    </recommendedName>
</protein>
<evidence type="ECO:0000256" key="1">
    <source>
        <dbReference type="ARBA" id="ARBA00007837"/>
    </source>
</evidence>
<dbReference type="Pfam" id="PF00391">
    <property type="entry name" value="PEP-utilizers"/>
    <property type="match status" value="1"/>
</dbReference>
<dbReference type="GO" id="GO:0008986">
    <property type="term" value="F:pyruvate, water dikinase activity"/>
    <property type="evidence" value="ECO:0007669"/>
    <property type="project" value="InterPro"/>
</dbReference>
<dbReference type="AlphaFoldDB" id="A0A2M7V7R3"/>
<keyword evidence="2" id="KW-0547">Nucleotide-binding</keyword>
<dbReference type="PANTHER" id="PTHR43030:SF1">
    <property type="entry name" value="PHOSPHOENOLPYRUVATE SYNTHASE"/>
    <property type="match status" value="1"/>
</dbReference>
<name>A0A2M7V7R3_9BACT</name>
<sequence length="416" mass="47741">MIYLCDLEDLQLSGESMFVHHMLPAEKRSELYDEWVGIVGRMNKISDEIRKIDLKSCHDKQLLEFWNKFHEVYMHFWVIGMVPELANYGSVQYLEKKLQAEIEDHARIMCSMEVLTAPEKLSFYQEEEIELLGTENIVEHTNKYFWLKNSYNGTEVLNTTFFENRKKELGQAQINANVERVLGALQKKIALQSEYKFSSKIMDIARAVSNGIEWQDERKKYILRALHTQTLFLEEISRRCDYEIIDLYNCWYFEIPEILSGKDFHDELAKRRIGFGVEYYDYHKNLYAKEVDYFWNTYLHGGKSQDGASSVEGVVVSKSGTSKSVGCVRILFDPHDLGSFQDGEILVAPMTSPEYVFVMKKASAVVTDVGGLTSHAAIVSRELGIPCIVGTKNATTVFKDGDSVEVDTECGVVKKI</sequence>
<proteinExistence type="inferred from homology"/>
<comment type="caution">
    <text evidence="5">The sequence shown here is derived from an EMBL/GenBank/DDBJ whole genome shotgun (WGS) entry which is preliminary data.</text>
</comment>
<dbReference type="InterPro" id="IPR036637">
    <property type="entry name" value="Phosphohistidine_dom_sf"/>
</dbReference>
<keyword evidence="3" id="KW-0067">ATP-binding</keyword>
<evidence type="ECO:0000256" key="2">
    <source>
        <dbReference type="ARBA" id="ARBA00022741"/>
    </source>
</evidence>
<dbReference type="Gene3D" id="3.50.30.10">
    <property type="entry name" value="Phosphohistidine domain"/>
    <property type="match status" value="1"/>
</dbReference>
<dbReference type="EMBL" id="PFPK01000031">
    <property type="protein sequence ID" value="PIZ94784.1"/>
    <property type="molecule type" value="Genomic_DNA"/>
</dbReference>
<accession>A0A2M7V7R3</accession>
<dbReference type="InterPro" id="IPR006319">
    <property type="entry name" value="PEP_synth"/>
</dbReference>
<evidence type="ECO:0000313" key="6">
    <source>
        <dbReference type="Proteomes" id="UP000228568"/>
    </source>
</evidence>
<feature type="domain" description="PEP-utilising enzyme mobile" evidence="4">
    <location>
        <begin position="340"/>
        <end position="410"/>
    </location>
</feature>